<reference evidence="4" key="1">
    <citation type="submission" date="2025-08" db="UniProtKB">
        <authorList>
            <consortium name="Ensembl"/>
        </authorList>
    </citation>
    <scope>IDENTIFICATION</scope>
</reference>
<protein>
    <submittedName>
        <fullName evidence="4">MCTS1 re-initiation and release factor</fullName>
    </submittedName>
</protein>
<accession>A0A8C7IDI5</accession>
<dbReference type="InterPro" id="IPR015947">
    <property type="entry name" value="PUA-like_sf"/>
</dbReference>
<keyword evidence="5" id="KW-1185">Reference proteome</keyword>
<feature type="domain" description="Pre-PUA" evidence="2">
    <location>
        <begin position="6"/>
        <end position="73"/>
    </location>
</feature>
<feature type="domain" description="Eukaryotic translation initiation factor 2D-like PUA RNA-binding" evidence="3">
    <location>
        <begin position="77"/>
        <end position="136"/>
    </location>
</feature>
<evidence type="ECO:0000259" key="2">
    <source>
        <dbReference type="Pfam" id="PF17832"/>
    </source>
</evidence>
<dbReference type="Gene3D" id="3.10.400.20">
    <property type="match status" value="2"/>
</dbReference>
<evidence type="ECO:0000256" key="1">
    <source>
        <dbReference type="ARBA" id="ARBA00022490"/>
    </source>
</evidence>
<dbReference type="SUPFAM" id="SSF88697">
    <property type="entry name" value="PUA domain-like"/>
    <property type="match status" value="1"/>
</dbReference>
<evidence type="ECO:0000313" key="4">
    <source>
        <dbReference type="Ensembl" id="ENSOKIP00005067532.1"/>
    </source>
</evidence>
<dbReference type="GO" id="GO:0005737">
    <property type="term" value="C:cytoplasm"/>
    <property type="evidence" value="ECO:0007669"/>
    <property type="project" value="UniProtKB-SubCell"/>
</dbReference>
<dbReference type="GO" id="GO:0001731">
    <property type="term" value="P:formation of translation preinitiation complex"/>
    <property type="evidence" value="ECO:0007669"/>
    <property type="project" value="TreeGrafter"/>
</dbReference>
<dbReference type="AlphaFoldDB" id="A0A8C7IDI5"/>
<dbReference type="GeneTree" id="ENSGT00550000074964"/>
<dbReference type="CDD" id="cd11609">
    <property type="entry name" value="MCT1_N"/>
    <property type="match status" value="1"/>
</dbReference>
<organism evidence="4 5">
    <name type="scientific">Oncorhynchus kisutch</name>
    <name type="common">Coho salmon</name>
    <name type="synonym">Salmo kisutch</name>
    <dbReference type="NCBI Taxonomy" id="8019"/>
    <lineage>
        <taxon>Eukaryota</taxon>
        <taxon>Metazoa</taxon>
        <taxon>Chordata</taxon>
        <taxon>Craniata</taxon>
        <taxon>Vertebrata</taxon>
        <taxon>Euteleostomi</taxon>
        <taxon>Actinopterygii</taxon>
        <taxon>Neopterygii</taxon>
        <taxon>Teleostei</taxon>
        <taxon>Protacanthopterygii</taxon>
        <taxon>Salmoniformes</taxon>
        <taxon>Salmonidae</taxon>
        <taxon>Salmoninae</taxon>
        <taxon>Oncorhynchus</taxon>
    </lineage>
</organism>
<dbReference type="Ensembl" id="ENSOKIT00005071828.1">
    <property type="protein sequence ID" value="ENSOKIP00005067532.1"/>
    <property type="gene ID" value="ENSOKIG00005028944.1"/>
</dbReference>
<dbReference type="NCBIfam" id="TIGR00451">
    <property type="entry name" value="unchar_dom_2"/>
    <property type="match status" value="1"/>
</dbReference>
<dbReference type="InterPro" id="IPR004521">
    <property type="entry name" value="Uncharacterised_CHP00451"/>
</dbReference>
<dbReference type="Pfam" id="PF26292">
    <property type="entry name" value="PUA_elF2D"/>
    <property type="match status" value="1"/>
</dbReference>
<sequence>MFKSLFDEKENVSNCIQLKTSVIKCIKNQLLDHFPDIESRLNHLMPKKDPVKIVRCHEHIEILTVNGELHLYSSTPTSKGAIKFVLSGSNIMCPGLTSPGAKLYSSASYTLLAIMVEGKQYALCVGVMKMSAENIHYHDFPIYTTEMYLYTYTTSPKVFLNCLWKQCQHKNCSLEAS</sequence>
<name>A0A8C7IDI5_ONCKI</name>
<dbReference type="Proteomes" id="UP000694557">
    <property type="component" value="Unassembled WGS sequence"/>
</dbReference>
<dbReference type="GO" id="GO:0003723">
    <property type="term" value="F:RNA binding"/>
    <property type="evidence" value="ECO:0007669"/>
    <property type="project" value="InterPro"/>
</dbReference>
<dbReference type="PANTHER" id="PTHR22798:SF0">
    <property type="entry name" value="MALIGNANT T-CELL-AMPLIFIED SEQUENCE 1"/>
    <property type="match status" value="1"/>
</dbReference>
<dbReference type="InterPro" id="IPR041366">
    <property type="entry name" value="Pre-PUA"/>
</dbReference>
<evidence type="ECO:0000313" key="5">
    <source>
        <dbReference type="Proteomes" id="UP000694557"/>
    </source>
</evidence>
<proteinExistence type="predicted"/>
<reference evidence="4" key="2">
    <citation type="submission" date="2025-09" db="UniProtKB">
        <authorList>
            <consortium name="Ensembl"/>
        </authorList>
    </citation>
    <scope>IDENTIFICATION</scope>
</reference>
<evidence type="ECO:0000259" key="3">
    <source>
        <dbReference type="Pfam" id="PF26292"/>
    </source>
</evidence>
<keyword evidence="1" id="KW-0963">Cytoplasm</keyword>
<dbReference type="Pfam" id="PF17832">
    <property type="entry name" value="Pre-PUA"/>
    <property type="match status" value="1"/>
</dbReference>
<dbReference type="PROSITE" id="PS50890">
    <property type="entry name" value="PUA"/>
    <property type="match status" value="1"/>
</dbReference>
<dbReference type="InterPro" id="IPR048248">
    <property type="entry name" value="PUA_eIF2d-like"/>
</dbReference>
<dbReference type="PANTHER" id="PTHR22798">
    <property type="entry name" value="MCT-1 PROTEIN"/>
    <property type="match status" value="1"/>
</dbReference>
<dbReference type="InterPro" id="IPR016437">
    <property type="entry name" value="MCT-1/Tma20"/>
</dbReference>